<evidence type="ECO:0000256" key="3">
    <source>
        <dbReference type="ARBA" id="ARBA00023015"/>
    </source>
</evidence>
<sequence length="676" mass="75451">MIILVAAPSLFTSAEEHPARGVGKQNAHRAGLVLRIFVPDGPQKPSDESTPLARCLKLKLARRAAAVIVNMRCKPCSWEPDGADNRPATKQYVESLRTKIQVLQSEVDRIKQSNTEPAASSYLAPGMRTPPLDPQPGSPSYMGASFDLIPDVTSQKLYSNSAQPSTPLLNVPDRSPHSTSSHPLPLSQTVIYQYIFNIDTSALNRPQTLETHASLTCQWNRYLPDLDFGSHIGQISRLEHDTILYRYFNCGPNWVSGLLPDLFLRDLVDHLQPATICPPDKHHYYTPILHCSLLATAVALSDDPHIRAHDTRRSFASRAKEWLDEEFNHLNPALIQSLILLSEYHYGVGEMDQGYMYMGAGIRGFVRLTEGHQLIIVQWELTPPRRRPSSEIGVIGPYSFKAFDSSNTIDDGIPPPRVPINLSTPSKSWGNSLSTSSTLANEIIFSCFVECCKLIAIAAPMIDRTLVSTFVATTHPELIVHLCRIYDTPAINTILAQLDSWLKHLPGGLLIGQHSTTVPAQVLNLHICYWWLTLQLHFPPLKRIQSMETAGRPVVDSDAPHNDASRGKVIEQCDLSTGTLLQLFAMYDELHGFKYFPRNMLKAIYICGCALKLKCDLASDELEEAMIAQLQEEVAYCVSALRMTGETWPCALLLAEELAQMPRNTPWVFLSYWSRP</sequence>
<keyword evidence="9" id="KW-1185">Reference proteome</keyword>
<gene>
    <name evidence="8" type="ORF">CTheo_5470</name>
</gene>
<dbReference type="GO" id="GO:0046872">
    <property type="term" value="F:metal ion binding"/>
    <property type="evidence" value="ECO:0007669"/>
    <property type="project" value="UniProtKB-KW"/>
</dbReference>
<name>A0A5N5QIH0_9AGAM</name>
<evidence type="ECO:0000256" key="1">
    <source>
        <dbReference type="ARBA" id="ARBA00022723"/>
    </source>
</evidence>
<keyword evidence="1" id="KW-0479">Metal-binding</keyword>
<comment type="caution">
    <text evidence="8">The sequence shown here is derived from an EMBL/GenBank/DDBJ whole genome shotgun (WGS) entry which is preliminary data.</text>
</comment>
<dbReference type="EMBL" id="SSOP01000124">
    <property type="protein sequence ID" value="KAB5591087.1"/>
    <property type="molecule type" value="Genomic_DNA"/>
</dbReference>
<keyword evidence="2" id="KW-0862">Zinc</keyword>
<dbReference type="OrthoDB" id="2154091at2759"/>
<organism evidence="8 9">
    <name type="scientific">Ceratobasidium theobromae</name>
    <dbReference type="NCBI Taxonomy" id="1582974"/>
    <lineage>
        <taxon>Eukaryota</taxon>
        <taxon>Fungi</taxon>
        <taxon>Dikarya</taxon>
        <taxon>Basidiomycota</taxon>
        <taxon>Agaricomycotina</taxon>
        <taxon>Agaricomycetes</taxon>
        <taxon>Cantharellales</taxon>
        <taxon>Ceratobasidiaceae</taxon>
        <taxon>Ceratobasidium</taxon>
    </lineage>
</organism>
<feature type="region of interest" description="Disordered" evidence="7">
    <location>
        <begin position="158"/>
        <end position="182"/>
    </location>
</feature>
<evidence type="ECO:0000256" key="2">
    <source>
        <dbReference type="ARBA" id="ARBA00022833"/>
    </source>
</evidence>
<dbReference type="AlphaFoldDB" id="A0A5N5QIH0"/>
<dbReference type="Proteomes" id="UP000383932">
    <property type="component" value="Unassembled WGS sequence"/>
</dbReference>
<evidence type="ECO:0000256" key="6">
    <source>
        <dbReference type="ARBA" id="ARBA00023242"/>
    </source>
</evidence>
<dbReference type="PANTHER" id="PTHR31313">
    <property type="entry name" value="TY1 ENHANCER ACTIVATOR"/>
    <property type="match status" value="1"/>
</dbReference>
<evidence type="ECO:0000256" key="5">
    <source>
        <dbReference type="ARBA" id="ARBA00023163"/>
    </source>
</evidence>
<keyword evidence="6" id="KW-0539">Nucleus</keyword>
<feature type="region of interest" description="Disordered" evidence="7">
    <location>
        <begin position="109"/>
        <end position="139"/>
    </location>
</feature>
<evidence type="ECO:0000256" key="4">
    <source>
        <dbReference type="ARBA" id="ARBA00023125"/>
    </source>
</evidence>
<evidence type="ECO:0000313" key="8">
    <source>
        <dbReference type="EMBL" id="KAB5591087.1"/>
    </source>
</evidence>
<keyword evidence="5" id="KW-0804">Transcription</keyword>
<evidence type="ECO:0000313" key="9">
    <source>
        <dbReference type="Proteomes" id="UP000383932"/>
    </source>
</evidence>
<dbReference type="GO" id="GO:0003677">
    <property type="term" value="F:DNA binding"/>
    <property type="evidence" value="ECO:0007669"/>
    <property type="project" value="UniProtKB-KW"/>
</dbReference>
<dbReference type="InterPro" id="IPR051615">
    <property type="entry name" value="Transcr_Regulatory_Elem"/>
</dbReference>
<dbReference type="PANTHER" id="PTHR31313:SF81">
    <property type="entry name" value="TY1 ENHANCER ACTIVATOR"/>
    <property type="match status" value="1"/>
</dbReference>
<protein>
    <recommendedName>
        <fullName evidence="10">Transcription factor domain-containing protein</fullName>
    </recommendedName>
</protein>
<proteinExistence type="predicted"/>
<feature type="compositionally biased region" description="Polar residues" evidence="7">
    <location>
        <begin position="158"/>
        <end position="168"/>
    </location>
</feature>
<accession>A0A5N5QIH0</accession>
<keyword evidence="3" id="KW-0805">Transcription regulation</keyword>
<evidence type="ECO:0008006" key="10">
    <source>
        <dbReference type="Google" id="ProtNLM"/>
    </source>
</evidence>
<evidence type="ECO:0000256" key="7">
    <source>
        <dbReference type="SAM" id="MobiDB-lite"/>
    </source>
</evidence>
<dbReference type="CDD" id="cd12148">
    <property type="entry name" value="fungal_TF_MHR"/>
    <property type="match status" value="1"/>
</dbReference>
<keyword evidence="4" id="KW-0238">DNA-binding</keyword>
<reference evidence="8 9" key="1">
    <citation type="journal article" date="2019" name="Fungal Biol. Biotechnol.">
        <title>Draft genome sequence of fastidious pathogen Ceratobasidium theobromae, which causes vascular-streak dieback in Theobroma cacao.</title>
        <authorList>
            <person name="Ali S.S."/>
            <person name="Asman A."/>
            <person name="Shao J."/>
            <person name="Firmansyah A.P."/>
            <person name="Susilo A.W."/>
            <person name="Rosmana A."/>
            <person name="McMahon P."/>
            <person name="Junaid M."/>
            <person name="Guest D."/>
            <person name="Kheng T.Y."/>
            <person name="Meinhardt L.W."/>
            <person name="Bailey B.A."/>
        </authorList>
    </citation>
    <scope>NUCLEOTIDE SEQUENCE [LARGE SCALE GENOMIC DNA]</scope>
    <source>
        <strain evidence="8 9">CT2</strain>
    </source>
</reference>